<keyword evidence="2" id="KW-0812">Transmembrane</keyword>
<dbReference type="Proteomes" id="UP001642540">
    <property type="component" value="Unassembled WGS sequence"/>
</dbReference>
<protein>
    <recommendedName>
        <fullName evidence="3">Ionotropic glutamate receptor C-terminal domain-containing protein</fullName>
    </recommendedName>
</protein>
<evidence type="ECO:0000256" key="1">
    <source>
        <dbReference type="ARBA" id="ARBA00008685"/>
    </source>
</evidence>
<accession>A0ABP1Q6Z2</accession>
<comment type="similarity">
    <text evidence="1">Belongs to the glutamate-gated ion channel (TC 1.A.10.1) family.</text>
</comment>
<keyword evidence="5" id="KW-1185">Reference proteome</keyword>
<feature type="transmembrane region" description="Helical" evidence="2">
    <location>
        <begin position="316"/>
        <end position="339"/>
    </location>
</feature>
<organism evidence="4 5">
    <name type="scientific">Orchesella dallaii</name>
    <dbReference type="NCBI Taxonomy" id="48710"/>
    <lineage>
        <taxon>Eukaryota</taxon>
        <taxon>Metazoa</taxon>
        <taxon>Ecdysozoa</taxon>
        <taxon>Arthropoda</taxon>
        <taxon>Hexapoda</taxon>
        <taxon>Collembola</taxon>
        <taxon>Entomobryomorpha</taxon>
        <taxon>Entomobryoidea</taxon>
        <taxon>Orchesellidae</taxon>
        <taxon>Orchesellinae</taxon>
        <taxon>Orchesella</taxon>
    </lineage>
</organism>
<comment type="caution">
    <text evidence="4">The sequence shown here is derived from an EMBL/GenBank/DDBJ whole genome shotgun (WGS) entry which is preliminary data.</text>
</comment>
<evidence type="ECO:0000259" key="3">
    <source>
        <dbReference type="Pfam" id="PF00060"/>
    </source>
</evidence>
<feature type="transmembrane region" description="Helical" evidence="2">
    <location>
        <begin position="351"/>
        <end position="373"/>
    </location>
</feature>
<reference evidence="4 5" key="1">
    <citation type="submission" date="2024-08" db="EMBL/GenBank/DDBJ databases">
        <authorList>
            <person name="Cucini C."/>
            <person name="Frati F."/>
        </authorList>
    </citation>
    <scope>NUCLEOTIDE SEQUENCE [LARGE SCALE GENOMIC DNA]</scope>
</reference>
<evidence type="ECO:0000313" key="4">
    <source>
        <dbReference type="EMBL" id="CAL8091844.1"/>
    </source>
</evidence>
<evidence type="ECO:0000256" key="2">
    <source>
        <dbReference type="SAM" id="Phobius"/>
    </source>
</evidence>
<dbReference type="EMBL" id="CAXLJM020000024">
    <property type="protein sequence ID" value="CAL8091844.1"/>
    <property type="molecule type" value="Genomic_DNA"/>
</dbReference>
<gene>
    <name evidence="4" type="ORF">ODALV1_LOCUS8045</name>
</gene>
<evidence type="ECO:0000313" key="5">
    <source>
        <dbReference type="Proteomes" id="UP001642540"/>
    </source>
</evidence>
<sequence length="553" mass="63862">MSLTESIILPHLNWLHGFQDCYNVLFLHSEVELLPDMTINYRSPESFSRAVTKLTLDTQRLNPVHPKYLLPINRSIIHTTLSMVPLQIFFITTSDSNFKINFPYQLLLPLYKHPMHQTPFRVSYEAQTTSENLDNRSQFGEILTEMVFMCKFCEMLGGSQFSTLQIEGYPFTDFLVKCLSTQSIEERGCRLKMQDTYLNQTGDGKYLLYFIIPYFRFPIDLMRFRMISDSKSAHDILSISTNLDEIELVILSEALLRHGGLKFHSKNFFFPWLALGEGNPYGYQYVAVDEVSYNFITCDPISSLINFYSYLNPFTVAVWSMIVISVLGTALVMLIMLRLLKYFAIRPNSELSFNSILLTITALLLGTEVYAGQMCRAKSLRGFLAVWIFSALVLNTAYQGDNFASFIAPTSFQRNWKSLVEMGKFLLCTPHGKRLPPSDPFSSTFGFNFGKWIKARFDDATYSEFNKRRFQGENKYNYSLLENYDFKDKKDKMISKLFRGIRSILNHDHDDIEKKRSSTTLKFGSLPRIQADIYTTGANIMLVLEFISFGEIY</sequence>
<keyword evidence="2" id="KW-1133">Transmembrane helix</keyword>
<feature type="domain" description="Ionotropic glutamate receptor C-terminal" evidence="3">
    <location>
        <begin position="316"/>
        <end position="419"/>
    </location>
</feature>
<name>A0ABP1Q6Z2_9HEXA</name>
<keyword evidence="2" id="KW-0472">Membrane</keyword>
<dbReference type="Gene3D" id="1.10.287.70">
    <property type="match status" value="1"/>
</dbReference>
<dbReference type="InterPro" id="IPR001320">
    <property type="entry name" value="Iontro_rcpt_C"/>
</dbReference>
<dbReference type="Pfam" id="PF00060">
    <property type="entry name" value="Lig_chan"/>
    <property type="match status" value="1"/>
</dbReference>
<proteinExistence type="inferred from homology"/>